<dbReference type="EMBL" id="CP026952">
    <property type="protein sequence ID" value="AWB92298.1"/>
    <property type="molecule type" value="Genomic_DNA"/>
</dbReference>
<keyword evidence="3" id="KW-1185">Reference proteome</keyword>
<protein>
    <submittedName>
        <fullName evidence="2">Alpha/beta hydrolase</fullName>
    </submittedName>
</protein>
<dbReference type="RefSeq" id="WP_108577943.1">
    <property type="nucleotide sequence ID" value="NZ_CP026952.1"/>
</dbReference>
<keyword evidence="1 2" id="KW-0378">Hydrolase</keyword>
<dbReference type="OrthoDB" id="2987348at2"/>
<gene>
    <name evidence="2" type="ORF">C3E78_08845</name>
</gene>
<accession>A0A5F2EPC0</accession>
<dbReference type="InterPro" id="IPR000073">
    <property type="entry name" value="AB_hydrolase_1"/>
</dbReference>
<evidence type="ECO:0000256" key="1">
    <source>
        <dbReference type="ARBA" id="ARBA00022801"/>
    </source>
</evidence>
<dbReference type="Proteomes" id="UP000244384">
    <property type="component" value="Chromosome"/>
</dbReference>
<dbReference type="InterPro" id="IPR000639">
    <property type="entry name" value="Epox_hydrolase-like"/>
</dbReference>
<accession>A0A2S0WLS9</accession>
<dbReference type="GO" id="GO:0016787">
    <property type="term" value="F:hydrolase activity"/>
    <property type="evidence" value="ECO:0007669"/>
    <property type="project" value="UniProtKB-KW"/>
</dbReference>
<name>A0A2S0WLS9_9ACTN</name>
<dbReference type="PRINTS" id="PR00412">
    <property type="entry name" value="EPOXHYDRLASE"/>
</dbReference>
<reference evidence="3" key="1">
    <citation type="submission" date="2018-01" db="EMBL/GenBank/DDBJ databases">
        <authorList>
            <person name="Li J."/>
        </authorList>
    </citation>
    <scope>NUCLEOTIDE SEQUENCE [LARGE SCALE GENOMIC DNA]</scope>
    <source>
        <strain evidence="3">592</strain>
    </source>
</reference>
<dbReference type="Gene3D" id="3.40.50.1820">
    <property type="entry name" value="alpha/beta hydrolase"/>
    <property type="match status" value="1"/>
</dbReference>
<dbReference type="Pfam" id="PF00561">
    <property type="entry name" value="Abhydrolase_1"/>
    <property type="match status" value="1"/>
</dbReference>
<evidence type="ECO:0000313" key="2">
    <source>
        <dbReference type="EMBL" id="AWB92298.1"/>
    </source>
</evidence>
<proteinExistence type="predicted"/>
<dbReference type="InterPro" id="IPR029058">
    <property type="entry name" value="AB_hydrolase_fold"/>
</dbReference>
<dbReference type="SUPFAM" id="SSF53474">
    <property type="entry name" value="alpha/beta-Hydrolases"/>
    <property type="match status" value="1"/>
</dbReference>
<evidence type="ECO:0000313" key="3">
    <source>
        <dbReference type="Proteomes" id="UP000244384"/>
    </source>
</evidence>
<dbReference type="KEGG" id="aez:C3E78_08845"/>
<organism evidence="2 3">
    <name type="scientific">Aeromicrobium chenweiae</name>
    <dbReference type="NCBI Taxonomy" id="2079793"/>
    <lineage>
        <taxon>Bacteria</taxon>
        <taxon>Bacillati</taxon>
        <taxon>Actinomycetota</taxon>
        <taxon>Actinomycetes</taxon>
        <taxon>Propionibacteriales</taxon>
        <taxon>Nocardioidaceae</taxon>
        <taxon>Aeromicrobium</taxon>
    </lineage>
</organism>
<dbReference type="AlphaFoldDB" id="A0A2S0WLS9"/>
<sequence length="297" mass="31750">MPAVSPIGATVSGATHHLDDINGVPLHYVTAGESGTPFLLVHGWPETWYAFHRLIPLLAERHRVVAVDLRGFGDSGTDAATYDEATMAEDLHQLIEQLGIGPVHVLCQDISGGVTFRLATTRPDDVLSFTGIETTLAGHGLEMLADVLHGGSWHVSVLGTPGIPSMLLPGHERELIAGWAYPMMTGPNGGISSSTVDEIVRAYSREDAWRGTEGIYRQLFVDDGETRARAEAHPLRVPVLAVDGINHPFTESTLRQVAAGDFTSVTIDGVGHLVAQESPERLAEVLLSFAGTVDGAR</sequence>
<dbReference type="PANTHER" id="PTHR43329">
    <property type="entry name" value="EPOXIDE HYDROLASE"/>
    <property type="match status" value="1"/>
</dbReference>